<reference evidence="7" key="1">
    <citation type="journal article" date="2014" name="Int. J. Syst. Evol. Microbiol.">
        <title>Complete genome sequence of Corynebacterium casei LMG S-19264T (=DSM 44701T), isolated from a smear-ripened cheese.</title>
        <authorList>
            <consortium name="US DOE Joint Genome Institute (JGI-PGF)"/>
            <person name="Walter F."/>
            <person name="Albersmeier A."/>
            <person name="Kalinowski J."/>
            <person name="Ruckert C."/>
        </authorList>
    </citation>
    <scope>NUCLEOTIDE SEQUENCE</scope>
    <source>
        <strain evidence="7">KCTC 22169</strain>
    </source>
</reference>
<dbReference type="Pfam" id="PF00691">
    <property type="entry name" value="OmpA"/>
    <property type="match status" value="1"/>
</dbReference>
<dbReference type="PROSITE" id="PS51123">
    <property type="entry name" value="OMPA_2"/>
    <property type="match status" value="1"/>
</dbReference>
<dbReference type="AlphaFoldDB" id="A0A918KG61"/>
<dbReference type="PANTHER" id="PTHR30329:SF21">
    <property type="entry name" value="LIPOPROTEIN YIAD-RELATED"/>
    <property type="match status" value="1"/>
</dbReference>
<organism evidence="7 8">
    <name type="scientific">Saccharospirillum salsuginis</name>
    <dbReference type="NCBI Taxonomy" id="418750"/>
    <lineage>
        <taxon>Bacteria</taxon>
        <taxon>Pseudomonadati</taxon>
        <taxon>Pseudomonadota</taxon>
        <taxon>Gammaproteobacteria</taxon>
        <taxon>Oceanospirillales</taxon>
        <taxon>Saccharospirillaceae</taxon>
        <taxon>Saccharospirillum</taxon>
    </lineage>
</organism>
<name>A0A918KG61_9GAMM</name>
<evidence type="ECO:0000259" key="6">
    <source>
        <dbReference type="PROSITE" id="PS51123"/>
    </source>
</evidence>
<dbReference type="GO" id="GO:0009279">
    <property type="term" value="C:cell outer membrane"/>
    <property type="evidence" value="ECO:0007669"/>
    <property type="project" value="UniProtKB-SubCell"/>
</dbReference>
<dbReference type="InterPro" id="IPR006665">
    <property type="entry name" value="OmpA-like"/>
</dbReference>
<accession>A0A918KG61</accession>
<dbReference type="RefSeq" id="WP_189610698.1">
    <property type="nucleotide sequence ID" value="NZ_BMXR01000008.1"/>
</dbReference>
<evidence type="ECO:0000313" key="8">
    <source>
        <dbReference type="Proteomes" id="UP000626148"/>
    </source>
</evidence>
<dbReference type="SUPFAM" id="SSF103088">
    <property type="entry name" value="OmpA-like"/>
    <property type="match status" value="1"/>
</dbReference>
<evidence type="ECO:0000256" key="1">
    <source>
        <dbReference type="ARBA" id="ARBA00004442"/>
    </source>
</evidence>
<dbReference type="Proteomes" id="UP000626148">
    <property type="component" value="Unassembled WGS sequence"/>
</dbReference>
<dbReference type="EMBL" id="BMXR01000008">
    <property type="protein sequence ID" value="GGX62572.1"/>
    <property type="molecule type" value="Genomic_DNA"/>
</dbReference>
<dbReference type="Gene3D" id="3.30.1330.60">
    <property type="entry name" value="OmpA-like domain"/>
    <property type="match status" value="1"/>
</dbReference>
<keyword evidence="8" id="KW-1185">Reference proteome</keyword>
<evidence type="ECO:0000256" key="5">
    <source>
        <dbReference type="SAM" id="MobiDB-lite"/>
    </source>
</evidence>
<gene>
    <name evidence="7" type="ORF">GCM10007392_33090</name>
</gene>
<dbReference type="InterPro" id="IPR036737">
    <property type="entry name" value="OmpA-like_sf"/>
</dbReference>
<feature type="region of interest" description="Disordered" evidence="5">
    <location>
        <begin position="111"/>
        <end position="132"/>
    </location>
</feature>
<evidence type="ECO:0000256" key="3">
    <source>
        <dbReference type="ARBA" id="ARBA00023237"/>
    </source>
</evidence>
<dbReference type="PRINTS" id="PR01021">
    <property type="entry name" value="OMPADOMAIN"/>
</dbReference>
<dbReference type="InterPro" id="IPR006664">
    <property type="entry name" value="OMP_bac"/>
</dbReference>
<evidence type="ECO:0000313" key="7">
    <source>
        <dbReference type="EMBL" id="GGX62572.1"/>
    </source>
</evidence>
<feature type="domain" description="OmpA-like" evidence="6">
    <location>
        <begin position="28"/>
        <end position="145"/>
    </location>
</feature>
<dbReference type="InterPro" id="IPR050330">
    <property type="entry name" value="Bact_OuterMem_StrucFunc"/>
</dbReference>
<reference evidence="7" key="2">
    <citation type="submission" date="2020-09" db="EMBL/GenBank/DDBJ databases">
        <authorList>
            <person name="Sun Q."/>
            <person name="Kim S."/>
        </authorList>
    </citation>
    <scope>NUCLEOTIDE SEQUENCE</scope>
    <source>
        <strain evidence="7">KCTC 22169</strain>
    </source>
</reference>
<proteinExistence type="predicted"/>
<sequence length="145" mass="15561">MNKELVKRLSGLGLLAVVAVLTTVLQGVGEAQRPQTYQLPFERGTELSAEAQSTLGQAIQDALVRHDARIVVAGHTGTRGDAEANLALSEQRADDVVRRLVDAGIEPERIDSVGVGGAQPLEQQPDESDRAYQRRLSRALITVAP</sequence>
<comment type="caution">
    <text evidence="7">The sequence shown here is derived from an EMBL/GenBank/DDBJ whole genome shotgun (WGS) entry which is preliminary data.</text>
</comment>
<dbReference type="CDD" id="cd07185">
    <property type="entry name" value="OmpA_C-like"/>
    <property type="match status" value="1"/>
</dbReference>
<keyword evidence="2 4" id="KW-0472">Membrane</keyword>
<dbReference type="PANTHER" id="PTHR30329">
    <property type="entry name" value="STATOR ELEMENT OF FLAGELLAR MOTOR COMPLEX"/>
    <property type="match status" value="1"/>
</dbReference>
<evidence type="ECO:0000256" key="4">
    <source>
        <dbReference type="PROSITE-ProRule" id="PRU00473"/>
    </source>
</evidence>
<evidence type="ECO:0000256" key="2">
    <source>
        <dbReference type="ARBA" id="ARBA00023136"/>
    </source>
</evidence>
<comment type="subcellular location">
    <subcellularLocation>
        <location evidence="1">Cell outer membrane</location>
    </subcellularLocation>
</comment>
<keyword evidence="3" id="KW-0998">Cell outer membrane</keyword>
<protein>
    <recommendedName>
        <fullName evidence="6">OmpA-like domain-containing protein</fullName>
    </recommendedName>
</protein>